<dbReference type="OrthoDB" id="9984024at2759"/>
<dbReference type="InterPro" id="IPR008928">
    <property type="entry name" value="6-hairpin_glycosidase_sf"/>
</dbReference>
<gene>
    <name evidence="1" type="ORF">K491DRAFT_689331</name>
</gene>
<protein>
    <submittedName>
        <fullName evidence="1">Glycoside hydrolase family 76 protein</fullName>
    </submittedName>
</protein>
<dbReference type="InterPro" id="IPR053169">
    <property type="entry name" value="MUG_Protein"/>
</dbReference>
<organism evidence="1 2">
    <name type="scientific">Lophiostoma macrostomum CBS 122681</name>
    <dbReference type="NCBI Taxonomy" id="1314788"/>
    <lineage>
        <taxon>Eukaryota</taxon>
        <taxon>Fungi</taxon>
        <taxon>Dikarya</taxon>
        <taxon>Ascomycota</taxon>
        <taxon>Pezizomycotina</taxon>
        <taxon>Dothideomycetes</taxon>
        <taxon>Pleosporomycetidae</taxon>
        <taxon>Pleosporales</taxon>
        <taxon>Lophiostomataceae</taxon>
        <taxon>Lophiostoma</taxon>
    </lineage>
</organism>
<dbReference type="EMBL" id="MU004307">
    <property type="protein sequence ID" value="KAF2659461.1"/>
    <property type="molecule type" value="Genomic_DNA"/>
</dbReference>
<dbReference type="GO" id="GO:0016787">
    <property type="term" value="F:hydrolase activity"/>
    <property type="evidence" value="ECO:0007669"/>
    <property type="project" value="UniProtKB-KW"/>
</dbReference>
<dbReference type="AlphaFoldDB" id="A0A6A6TJI7"/>
<dbReference type="SUPFAM" id="SSF48208">
    <property type="entry name" value="Six-hairpin glycosidases"/>
    <property type="match status" value="1"/>
</dbReference>
<reference evidence="1" key="1">
    <citation type="journal article" date="2020" name="Stud. Mycol.">
        <title>101 Dothideomycetes genomes: a test case for predicting lifestyles and emergence of pathogens.</title>
        <authorList>
            <person name="Haridas S."/>
            <person name="Albert R."/>
            <person name="Binder M."/>
            <person name="Bloem J."/>
            <person name="Labutti K."/>
            <person name="Salamov A."/>
            <person name="Andreopoulos B."/>
            <person name="Baker S."/>
            <person name="Barry K."/>
            <person name="Bills G."/>
            <person name="Bluhm B."/>
            <person name="Cannon C."/>
            <person name="Castanera R."/>
            <person name="Culley D."/>
            <person name="Daum C."/>
            <person name="Ezra D."/>
            <person name="Gonzalez J."/>
            <person name="Henrissat B."/>
            <person name="Kuo A."/>
            <person name="Liang C."/>
            <person name="Lipzen A."/>
            <person name="Lutzoni F."/>
            <person name="Magnuson J."/>
            <person name="Mondo S."/>
            <person name="Nolan M."/>
            <person name="Ohm R."/>
            <person name="Pangilinan J."/>
            <person name="Park H.-J."/>
            <person name="Ramirez L."/>
            <person name="Alfaro M."/>
            <person name="Sun H."/>
            <person name="Tritt A."/>
            <person name="Yoshinaga Y."/>
            <person name="Zwiers L.-H."/>
            <person name="Turgeon B."/>
            <person name="Goodwin S."/>
            <person name="Spatafora J."/>
            <person name="Crous P."/>
            <person name="Grigoriev I."/>
        </authorList>
    </citation>
    <scope>NUCLEOTIDE SEQUENCE</scope>
    <source>
        <strain evidence="1">CBS 122681</strain>
    </source>
</reference>
<dbReference type="InterPro" id="IPR005198">
    <property type="entry name" value="Glyco_hydro_76"/>
</dbReference>
<evidence type="ECO:0000313" key="1">
    <source>
        <dbReference type="EMBL" id="KAF2659461.1"/>
    </source>
</evidence>
<dbReference type="Gene3D" id="1.50.10.20">
    <property type="match status" value="1"/>
</dbReference>
<evidence type="ECO:0000313" key="2">
    <source>
        <dbReference type="Proteomes" id="UP000799324"/>
    </source>
</evidence>
<dbReference type="Pfam" id="PF03663">
    <property type="entry name" value="Glyco_hydro_76"/>
    <property type="match status" value="1"/>
</dbReference>
<keyword evidence="1" id="KW-0378">Hydrolase</keyword>
<name>A0A6A6TJI7_9PLEO</name>
<proteinExistence type="predicted"/>
<dbReference type="Proteomes" id="UP000799324">
    <property type="component" value="Unassembled WGS sequence"/>
</dbReference>
<accession>A0A6A6TJI7</accession>
<sequence length="298" mass="32235">MITTLAKFGSYDSSFKQTASDIIANTHAKAINGSNNGVTNWLNGFYDDEGWWALGWIASYDLTGDSKYLDSAKFIFEDMTGGHNTPCDGGIWWNKARTYISAISNELFLSTAAHLANRVGDDEKQEYLNWATAEWDWFSNIGLINSDNVINDGVDNTTCKNNGGGVFTYNQGVILGGLAELAKATGDSSYTDAAKTIAEGAMKNLTQNGILTEGGKTLDEQGAQFKGVFVRGLAALNQQAPQAEYVEFLKKNADEMWSKDRNDEGVIGPNWSGDAQGDYRVTSHSSGIDLLVAAAQAT</sequence>
<dbReference type="PANTHER" id="PTHR47791">
    <property type="entry name" value="MEIOTICALLY UP-REGULATED GENE 191 PROTEIN"/>
    <property type="match status" value="1"/>
</dbReference>
<dbReference type="PANTHER" id="PTHR47791:SF1">
    <property type="entry name" value="ENDO MANNANASE, GH76 FAMILY (EUROFUNG)"/>
    <property type="match status" value="1"/>
</dbReference>
<keyword evidence="2" id="KW-1185">Reference proteome</keyword>
<dbReference type="GO" id="GO:0005975">
    <property type="term" value="P:carbohydrate metabolic process"/>
    <property type="evidence" value="ECO:0007669"/>
    <property type="project" value="InterPro"/>
</dbReference>